<dbReference type="NCBIfam" id="TIGR00001">
    <property type="entry name" value="rpmI_bact"/>
    <property type="match status" value="1"/>
</dbReference>
<dbReference type="PRINTS" id="PR00064">
    <property type="entry name" value="RIBOSOMALL35"/>
</dbReference>
<reference evidence="8" key="2">
    <citation type="submission" date="2020-09" db="EMBL/GenBank/DDBJ databases">
        <authorList>
            <person name="Sun Q."/>
            <person name="Kim S."/>
        </authorList>
    </citation>
    <scope>NUCLEOTIDE SEQUENCE</scope>
    <source>
        <strain evidence="8">KCTC 12870</strain>
    </source>
</reference>
<sequence length="65" mass="7633">MSQKTRKAMAKRFKITGTGKVRRFKANHRHLLRNKSQKQKRSMRQSHSLGEGQSRQVLRALPHSH</sequence>
<evidence type="ECO:0000256" key="4">
    <source>
        <dbReference type="ARBA" id="ARBA00071664"/>
    </source>
</evidence>
<feature type="compositionally biased region" description="Basic residues" evidence="7">
    <location>
        <begin position="25"/>
        <end position="44"/>
    </location>
</feature>
<dbReference type="Proteomes" id="UP000642829">
    <property type="component" value="Unassembled WGS sequence"/>
</dbReference>
<name>A0A8J3GCV3_9BACT</name>
<evidence type="ECO:0000313" key="9">
    <source>
        <dbReference type="Proteomes" id="UP000642829"/>
    </source>
</evidence>
<evidence type="ECO:0000256" key="1">
    <source>
        <dbReference type="ARBA" id="ARBA00006598"/>
    </source>
</evidence>
<organism evidence="8 9">
    <name type="scientific">Cerasicoccus arenae</name>
    <dbReference type="NCBI Taxonomy" id="424488"/>
    <lineage>
        <taxon>Bacteria</taxon>
        <taxon>Pseudomonadati</taxon>
        <taxon>Verrucomicrobiota</taxon>
        <taxon>Opitutia</taxon>
        <taxon>Puniceicoccales</taxon>
        <taxon>Cerasicoccaceae</taxon>
        <taxon>Cerasicoccus</taxon>
    </lineage>
</organism>
<dbReference type="GO" id="GO:0003735">
    <property type="term" value="F:structural constituent of ribosome"/>
    <property type="evidence" value="ECO:0007669"/>
    <property type="project" value="InterPro"/>
</dbReference>
<comment type="caution">
    <text evidence="8">The sequence shown here is derived from an EMBL/GenBank/DDBJ whole genome shotgun (WGS) entry which is preliminary data.</text>
</comment>
<keyword evidence="9" id="KW-1185">Reference proteome</keyword>
<dbReference type="SUPFAM" id="SSF143034">
    <property type="entry name" value="L35p-like"/>
    <property type="match status" value="1"/>
</dbReference>
<dbReference type="FunFam" id="4.10.410.60:FF:000001">
    <property type="entry name" value="50S ribosomal protein L35"/>
    <property type="match status" value="1"/>
</dbReference>
<gene>
    <name evidence="5 8" type="primary">rpmI</name>
    <name evidence="8" type="ORF">GCM10007047_04180</name>
</gene>
<dbReference type="GO" id="GO:0006412">
    <property type="term" value="P:translation"/>
    <property type="evidence" value="ECO:0007669"/>
    <property type="project" value="UniProtKB-UniRule"/>
</dbReference>
<dbReference type="InterPro" id="IPR037229">
    <property type="entry name" value="Ribosomal_bL35_sf"/>
</dbReference>
<dbReference type="PANTHER" id="PTHR33343:SF1">
    <property type="entry name" value="LARGE RIBOSOMAL SUBUNIT PROTEIN BL35M"/>
    <property type="match status" value="1"/>
</dbReference>
<accession>A0A8J3GCV3</accession>
<evidence type="ECO:0000256" key="7">
    <source>
        <dbReference type="SAM" id="MobiDB-lite"/>
    </source>
</evidence>
<dbReference type="AlphaFoldDB" id="A0A8J3GCV3"/>
<dbReference type="GO" id="GO:0015934">
    <property type="term" value="C:large ribosomal subunit"/>
    <property type="evidence" value="ECO:0007669"/>
    <property type="project" value="TreeGrafter"/>
</dbReference>
<dbReference type="Pfam" id="PF01632">
    <property type="entry name" value="Ribosomal_L35p"/>
    <property type="match status" value="1"/>
</dbReference>
<dbReference type="HAMAP" id="MF_00514">
    <property type="entry name" value="Ribosomal_bL35"/>
    <property type="match status" value="1"/>
</dbReference>
<dbReference type="Gene3D" id="4.10.410.60">
    <property type="match status" value="1"/>
</dbReference>
<dbReference type="InterPro" id="IPR001706">
    <property type="entry name" value="Ribosomal_bL35"/>
</dbReference>
<evidence type="ECO:0000256" key="2">
    <source>
        <dbReference type="ARBA" id="ARBA00022980"/>
    </source>
</evidence>
<evidence type="ECO:0000256" key="3">
    <source>
        <dbReference type="ARBA" id="ARBA00023274"/>
    </source>
</evidence>
<evidence type="ECO:0000256" key="6">
    <source>
        <dbReference type="RuleBase" id="RU000568"/>
    </source>
</evidence>
<evidence type="ECO:0000256" key="5">
    <source>
        <dbReference type="HAMAP-Rule" id="MF_00514"/>
    </source>
</evidence>
<feature type="region of interest" description="Disordered" evidence="7">
    <location>
        <begin position="25"/>
        <end position="65"/>
    </location>
</feature>
<feature type="compositionally biased region" description="Polar residues" evidence="7">
    <location>
        <begin position="45"/>
        <end position="56"/>
    </location>
</feature>
<dbReference type="PANTHER" id="PTHR33343">
    <property type="entry name" value="54S RIBOSOMAL PROTEIN BL35M"/>
    <property type="match status" value="1"/>
</dbReference>
<comment type="similarity">
    <text evidence="1 5 6">Belongs to the bacterial ribosomal protein bL35 family.</text>
</comment>
<reference evidence="8" key="1">
    <citation type="journal article" date="2014" name="Int. J. Syst. Evol. Microbiol.">
        <title>Complete genome sequence of Corynebacterium casei LMG S-19264T (=DSM 44701T), isolated from a smear-ripened cheese.</title>
        <authorList>
            <consortium name="US DOE Joint Genome Institute (JGI-PGF)"/>
            <person name="Walter F."/>
            <person name="Albersmeier A."/>
            <person name="Kalinowski J."/>
            <person name="Ruckert C."/>
        </authorList>
    </citation>
    <scope>NUCLEOTIDE SEQUENCE</scope>
    <source>
        <strain evidence="8">KCTC 12870</strain>
    </source>
</reference>
<dbReference type="EMBL" id="BMXG01000002">
    <property type="protein sequence ID" value="GHB92275.1"/>
    <property type="molecule type" value="Genomic_DNA"/>
</dbReference>
<dbReference type="InterPro" id="IPR021137">
    <property type="entry name" value="Ribosomal_bL35-like"/>
</dbReference>
<proteinExistence type="inferred from homology"/>
<protein>
    <recommendedName>
        <fullName evidence="4 5">Large ribosomal subunit protein bL35</fullName>
    </recommendedName>
</protein>
<keyword evidence="2 5" id="KW-0689">Ribosomal protein</keyword>
<dbReference type="RefSeq" id="WP_189511374.1">
    <property type="nucleotide sequence ID" value="NZ_BMXG01000002.1"/>
</dbReference>
<evidence type="ECO:0000313" key="8">
    <source>
        <dbReference type="EMBL" id="GHB92275.1"/>
    </source>
</evidence>
<keyword evidence="3 5" id="KW-0687">Ribonucleoprotein</keyword>